<name>A0A1M5JJY2_9BACT</name>
<evidence type="ECO:0000256" key="3">
    <source>
        <dbReference type="ARBA" id="ARBA00022452"/>
    </source>
</evidence>
<comment type="similarity">
    <text evidence="8">Belongs to the TonB-dependent receptor family.</text>
</comment>
<evidence type="ECO:0000256" key="5">
    <source>
        <dbReference type="ARBA" id="ARBA00022729"/>
    </source>
</evidence>
<dbReference type="InterPro" id="IPR039426">
    <property type="entry name" value="TonB-dep_rcpt-like"/>
</dbReference>
<dbReference type="FunFam" id="2.60.40.1120:FF:000003">
    <property type="entry name" value="Outer membrane protein Omp121"/>
    <property type="match status" value="1"/>
</dbReference>
<reference evidence="12" key="1">
    <citation type="submission" date="2016-11" db="EMBL/GenBank/DDBJ databases">
        <authorList>
            <person name="Varghese N."/>
            <person name="Submissions S."/>
        </authorList>
    </citation>
    <scope>NUCLEOTIDE SEQUENCE [LARGE SCALE GENOMIC DNA]</scope>
    <source>
        <strain evidence="12">DSM 27370</strain>
    </source>
</reference>
<evidence type="ECO:0000256" key="4">
    <source>
        <dbReference type="ARBA" id="ARBA00022692"/>
    </source>
</evidence>
<keyword evidence="7 8" id="KW-0998">Cell outer membrane</keyword>
<dbReference type="Pfam" id="PF07715">
    <property type="entry name" value="Plug"/>
    <property type="match status" value="1"/>
</dbReference>
<accession>A0A1M5JJY2</accession>
<dbReference type="PROSITE" id="PS52016">
    <property type="entry name" value="TONB_DEPENDENT_REC_3"/>
    <property type="match status" value="1"/>
</dbReference>
<dbReference type="Pfam" id="PF13715">
    <property type="entry name" value="CarbopepD_reg_2"/>
    <property type="match status" value="1"/>
</dbReference>
<dbReference type="RefSeq" id="WP_062184775.1">
    <property type="nucleotide sequence ID" value="NZ_BBXL01000031.1"/>
</dbReference>
<dbReference type="Gene3D" id="2.60.40.1120">
    <property type="entry name" value="Carboxypeptidase-like, regulatory domain"/>
    <property type="match status" value="1"/>
</dbReference>
<proteinExistence type="inferred from homology"/>
<dbReference type="OrthoDB" id="778480at2"/>
<organism evidence="11 12">
    <name type="scientific">Dysgonomonas macrotermitis</name>
    <dbReference type="NCBI Taxonomy" id="1346286"/>
    <lineage>
        <taxon>Bacteria</taxon>
        <taxon>Pseudomonadati</taxon>
        <taxon>Bacteroidota</taxon>
        <taxon>Bacteroidia</taxon>
        <taxon>Bacteroidales</taxon>
        <taxon>Dysgonomonadaceae</taxon>
        <taxon>Dysgonomonas</taxon>
    </lineage>
</organism>
<feature type="domain" description="TonB-dependent receptor plug" evidence="10">
    <location>
        <begin position="117"/>
        <end position="227"/>
    </location>
</feature>
<evidence type="ECO:0000313" key="12">
    <source>
        <dbReference type="Proteomes" id="UP000184480"/>
    </source>
</evidence>
<dbReference type="InterPro" id="IPR023997">
    <property type="entry name" value="TonB-dep_OMP_SusC/RagA_CS"/>
</dbReference>
<dbReference type="PANTHER" id="PTHR30069:SF29">
    <property type="entry name" value="HEMOGLOBIN AND HEMOGLOBIN-HAPTOGLOBIN-BINDING PROTEIN 1-RELATED"/>
    <property type="match status" value="1"/>
</dbReference>
<feature type="signal peptide" evidence="9">
    <location>
        <begin position="1"/>
        <end position="24"/>
    </location>
</feature>
<dbReference type="InterPro" id="IPR008969">
    <property type="entry name" value="CarboxyPept-like_regulatory"/>
</dbReference>
<dbReference type="InterPro" id="IPR037066">
    <property type="entry name" value="Plug_dom_sf"/>
</dbReference>
<dbReference type="SUPFAM" id="SSF49464">
    <property type="entry name" value="Carboxypeptidase regulatory domain-like"/>
    <property type="match status" value="1"/>
</dbReference>
<dbReference type="InterPro" id="IPR023996">
    <property type="entry name" value="TonB-dep_OMP_SusC/RagA"/>
</dbReference>
<evidence type="ECO:0000259" key="10">
    <source>
        <dbReference type="Pfam" id="PF07715"/>
    </source>
</evidence>
<keyword evidence="4 8" id="KW-0812">Transmembrane</keyword>
<gene>
    <name evidence="11" type="ORF">SAMN05444362_1254</name>
</gene>
<dbReference type="PANTHER" id="PTHR30069">
    <property type="entry name" value="TONB-DEPENDENT OUTER MEMBRANE RECEPTOR"/>
    <property type="match status" value="1"/>
</dbReference>
<comment type="subcellular location">
    <subcellularLocation>
        <location evidence="1 8">Cell outer membrane</location>
        <topology evidence="1 8">Multi-pass membrane protein</topology>
    </subcellularLocation>
</comment>
<evidence type="ECO:0000256" key="8">
    <source>
        <dbReference type="PROSITE-ProRule" id="PRU01360"/>
    </source>
</evidence>
<sequence>MNVNRFKFCLLLFLIGLCTTSAYAQQKTIIGIVTDEKGEEIIGASIAVKGTSVQTISDISGKFSIQAPDNGILVVSYIGYQKQEVPIGTNLNLKIVLKENTELLGEIVVVGYGVQKKETLSGSVTQVRGEDVLAGKATQDMASALQGTIPGLTITRTSSRPGNEGTAITLRGGISVNNDANNPMILIDGVEAYQWELSQINPNDVESISVLKDAAAAIYGTKAAAGVILVTTKRGKEGKVKVNYSGSVHVNFVGNRFPAANGQEWSQMLVKAVENDYKYGADHTWDWKLGWPEETWRALANGERIEGMVGGFYKILDPYADQFDAVYGTTWGQAHNVTISGGSDKVKILTSLGYANDRSLVDVVYDGQKKYNFRTNLDYTINDWVKTEFNVAYDKRVTSTPTQGVGQGLQDMYLFPMYNEYGQFYDTFGGNNVVAKLVEGGRTNNTEGILRLGGKLTLTLNKLIEGLSFQTSANFRIRNNKKIERQTSITLYDWAGETASADGYPDYSLGSGAIKTISSNDNLWVKNTLIETFYQTYNAIFNYNRKFEDHNIGIMAGLTGEKNHYEKYYQYRSGMAVDGLDDINLGDVTTSQATGGRNEVGMVSWLGRLNYDYKAIYLLEGTFRRDGSSRFSKENRWSNFFGVSGGIRLAEFGFMKDWGVFDNLKLRASYGEAGAQAGIGEYDYYSTIGTGSTIFGYAGDKHNTAWISSMTSSDRTWERVATTNFAVDFATLNNRLSGTFEYYIRNNNDMLISISYPATLGASAPKTNSGSFRANGWELQLNWYDKIGKDFSYNVGLSLSDAKTKITSYKGAIAIAKGYNNQVGGNAFIEGKPLNALYVYKTNGYLQNEAEVAEYYKTINGSGTEAPVEGTNNQLRPGSVRKVDLNNDSKITTDDLYYYGDANPHYQFGINLGAKYKGLDFSMFIQGVGKQSLIRTGNLEGPFRSWWMNQNKTFLTETWTETNTNARFPILSMNGNVSWWNYGMYNDINVMDCWYMRGKNISVGYTLPKTIVKKIGLDNLRFYISADNLFEFSNVADEYDPEAQSKSAQGNVDVYARTVSFGIDLTF</sequence>
<dbReference type="STRING" id="1346286.SAMN05444362_1254"/>
<evidence type="ECO:0000256" key="6">
    <source>
        <dbReference type="ARBA" id="ARBA00023136"/>
    </source>
</evidence>
<dbReference type="InterPro" id="IPR036942">
    <property type="entry name" value="Beta-barrel_TonB_sf"/>
</dbReference>
<feature type="chain" id="PRO_5009911382" evidence="9">
    <location>
        <begin position="25"/>
        <end position="1067"/>
    </location>
</feature>
<keyword evidence="2 8" id="KW-0813">Transport</keyword>
<dbReference type="InterPro" id="IPR012910">
    <property type="entry name" value="Plug_dom"/>
</dbReference>
<dbReference type="NCBIfam" id="TIGR04057">
    <property type="entry name" value="SusC_RagA_signa"/>
    <property type="match status" value="1"/>
</dbReference>
<protein>
    <submittedName>
        <fullName evidence="11">TonB-linked outer membrane protein, SusC/RagA family</fullName>
    </submittedName>
</protein>
<dbReference type="GO" id="GO:0009279">
    <property type="term" value="C:cell outer membrane"/>
    <property type="evidence" value="ECO:0007669"/>
    <property type="project" value="UniProtKB-SubCell"/>
</dbReference>
<evidence type="ECO:0000256" key="1">
    <source>
        <dbReference type="ARBA" id="ARBA00004571"/>
    </source>
</evidence>
<dbReference type="GO" id="GO:0044718">
    <property type="term" value="P:siderophore transmembrane transport"/>
    <property type="evidence" value="ECO:0007669"/>
    <property type="project" value="TreeGrafter"/>
</dbReference>
<dbReference type="GO" id="GO:0015344">
    <property type="term" value="F:siderophore uptake transmembrane transporter activity"/>
    <property type="evidence" value="ECO:0007669"/>
    <property type="project" value="TreeGrafter"/>
</dbReference>
<dbReference type="Proteomes" id="UP000184480">
    <property type="component" value="Unassembled WGS sequence"/>
</dbReference>
<evidence type="ECO:0000256" key="2">
    <source>
        <dbReference type="ARBA" id="ARBA00022448"/>
    </source>
</evidence>
<evidence type="ECO:0000313" key="11">
    <source>
        <dbReference type="EMBL" id="SHG40705.1"/>
    </source>
</evidence>
<dbReference type="Gene3D" id="2.40.170.20">
    <property type="entry name" value="TonB-dependent receptor, beta-barrel domain"/>
    <property type="match status" value="1"/>
</dbReference>
<dbReference type="SUPFAM" id="SSF56935">
    <property type="entry name" value="Porins"/>
    <property type="match status" value="1"/>
</dbReference>
<dbReference type="Gene3D" id="2.170.130.10">
    <property type="entry name" value="TonB-dependent receptor, plug domain"/>
    <property type="match status" value="1"/>
</dbReference>
<evidence type="ECO:0000256" key="9">
    <source>
        <dbReference type="SAM" id="SignalP"/>
    </source>
</evidence>
<dbReference type="AlphaFoldDB" id="A0A1M5JJY2"/>
<evidence type="ECO:0000256" key="7">
    <source>
        <dbReference type="ARBA" id="ARBA00023237"/>
    </source>
</evidence>
<keyword evidence="12" id="KW-1185">Reference proteome</keyword>
<keyword evidence="6 8" id="KW-0472">Membrane</keyword>
<keyword evidence="5 9" id="KW-0732">Signal</keyword>
<dbReference type="EMBL" id="FQUC01000025">
    <property type="protein sequence ID" value="SHG40705.1"/>
    <property type="molecule type" value="Genomic_DNA"/>
</dbReference>
<dbReference type="NCBIfam" id="TIGR04056">
    <property type="entry name" value="OMP_RagA_SusC"/>
    <property type="match status" value="1"/>
</dbReference>
<keyword evidence="3 8" id="KW-1134">Transmembrane beta strand</keyword>